<dbReference type="GO" id="GO:0005663">
    <property type="term" value="C:DNA replication factor C complex"/>
    <property type="evidence" value="ECO:0007669"/>
    <property type="project" value="TreeGrafter"/>
</dbReference>
<dbReference type="GO" id="GO:0016887">
    <property type="term" value="F:ATP hydrolysis activity"/>
    <property type="evidence" value="ECO:0007669"/>
    <property type="project" value="InterPro"/>
</dbReference>
<organism evidence="5">
    <name type="scientific">viral metagenome</name>
    <dbReference type="NCBI Taxonomy" id="1070528"/>
    <lineage>
        <taxon>unclassified sequences</taxon>
        <taxon>metagenomes</taxon>
        <taxon>organismal metagenomes</taxon>
    </lineage>
</organism>
<dbReference type="GO" id="GO:0005634">
    <property type="term" value="C:nucleus"/>
    <property type="evidence" value="ECO:0007669"/>
    <property type="project" value="TreeGrafter"/>
</dbReference>
<evidence type="ECO:0000256" key="1">
    <source>
        <dbReference type="ARBA" id="ARBA00022705"/>
    </source>
</evidence>
<evidence type="ECO:0000313" key="5">
    <source>
        <dbReference type="EMBL" id="QHT84320.1"/>
    </source>
</evidence>
<accession>A0A6C0HV92</accession>
<feature type="domain" description="AAA+ ATPase" evidence="4">
    <location>
        <begin position="33"/>
        <end position="158"/>
    </location>
</feature>
<sequence length="318" mass="36543">MIWIEKYRPDNFDDIVGQDKNISIINKMIEGGSFPHLLLHGKSGTGKTSTIMSIANKLYGKNKPFMMIKLDASDDRGINTVREEIKGFAEKMTPFNTGIKLIILDEADSMTFDAQFALRRIIEKYSDDTRFCIICNYMNKIIAPIKARCVNLRFYPIDKKIIVERLKFICQEEKLKYEKNSLEIIANISNGDLRKAINILQSLSMMTSKNKICIESCYNSAGIPPPNVINELYSILINKDVNFETTYKYLEDNIISQGYTLNFLLQELNKIIIENNNTNNDDIINYIEEIAELEYMVAQSIFNEMYIVGLVAIFKKSP</sequence>
<dbReference type="Gene3D" id="1.10.8.60">
    <property type="match status" value="1"/>
</dbReference>
<dbReference type="Pfam" id="PF00004">
    <property type="entry name" value="AAA"/>
    <property type="match status" value="1"/>
</dbReference>
<keyword evidence="3" id="KW-0067">ATP-binding</keyword>
<dbReference type="InterPro" id="IPR003593">
    <property type="entry name" value="AAA+_ATPase"/>
</dbReference>
<keyword evidence="2" id="KW-0547">Nucleotide-binding</keyword>
<dbReference type="EMBL" id="MN740017">
    <property type="protein sequence ID" value="QHT84320.1"/>
    <property type="molecule type" value="Genomic_DNA"/>
</dbReference>
<dbReference type="CDD" id="cd18140">
    <property type="entry name" value="HLD_clamp_RFC"/>
    <property type="match status" value="1"/>
</dbReference>
<reference evidence="5" key="1">
    <citation type="journal article" date="2020" name="Nature">
        <title>Giant virus diversity and host interactions through global metagenomics.</title>
        <authorList>
            <person name="Schulz F."/>
            <person name="Roux S."/>
            <person name="Paez-Espino D."/>
            <person name="Jungbluth S."/>
            <person name="Walsh D.A."/>
            <person name="Denef V.J."/>
            <person name="McMahon K.D."/>
            <person name="Konstantinidis K.T."/>
            <person name="Eloe-Fadrosh E.A."/>
            <person name="Kyrpides N.C."/>
            <person name="Woyke T."/>
        </authorList>
    </citation>
    <scope>NUCLEOTIDE SEQUENCE</scope>
    <source>
        <strain evidence="5">GVMAG-M-3300023184-177</strain>
    </source>
</reference>
<dbReference type="FunFam" id="3.40.50.300:FF:000952">
    <property type="entry name" value="Replication factor C subunit 2"/>
    <property type="match status" value="1"/>
</dbReference>
<dbReference type="Gene3D" id="1.20.272.10">
    <property type="match status" value="1"/>
</dbReference>
<dbReference type="GO" id="GO:0003677">
    <property type="term" value="F:DNA binding"/>
    <property type="evidence" value="ECO:0007669"/>
    <property type="project" value="InterPro"/>
</dbReference>
<evidence type="ECO:0000256" key="3">
    <source>
        <dbReference type="ARBA" id="ARBA00022840"/>
    </source>
</evidence>
<dbReference type="InterPro" id="IPR013748">
    <property type="entry name" value="Rep_factorC_C"/>
</dbReference>
<proteinExistence type="predicted"/>
<dbReference type="InterPro" id="IPR050238">
    <property type="entry name" value="DNA_Rep/Repair_Clamp_Loader"/>
</dbReference>
<dbReference type="SMART" id="SM00382">
    <property type="entry name" value="AAA"/>
    <property type="match status" value="1"/>
</dbReference>
<dbReference type="GO" id="GO:0006281">
    <property type="term" value="P:DNA repair"/>
    <property type="evidence" value="ECO:0007669"/>
    <property type="project" value="TreeGrafter"/>
</dbReference>
<evidence type="ECO:0000259" key="4">
    <source>
        <dbReference type="SMART" id="SM00382"/>
    </source>
</evidence>
<dbReference type="Gene3D" id="3.40.50.300">
    <property type="entry name" value="P-loop containing nucleotide triphosphate hydrolases"/>
    <property type="match status" value="1"/>
</dbReference>
<dbReference type="SUPFAM" id="SSF52540">
    <property type="entry name" value="P-loop containing nucleoside triphosphate hydrolases"/>
    <property type="match status" value="1"/>
</dbReference>
<dbReference type="Pfam" id="PF21960">
    <property type="entry name" value="RCF1-5-like_lid"/>
    <property type="match status" value="1"/>
</dbReference>
<dbReference type="CDD" id="cd00009">
    <property type="entry name" value="AAA"/>
    <property type="match status" value="1"/>
</dbReference>
<dbReference type="Pfam" id="PF08542">
    <property type="entry name" value="Rep_fac_C"/>
    <property type="match status" value="1"/>
</dbReference>
<dbReference type="AlphaFoldDB" id="A0A6C0HV92"/>
<dbReference type="PANTHER" id="PTHR11669">
    <property type="entry name" value="REPLICATION FACTOR C / DNA POLYMERASE III GAMMA-TAU SUBUNIT"/>
    <property type="match status" value="1"/>
</dbReference>
<keyword evidence="1" id="KW-0235">DNA replication</keyword>
<evidence type="ECO:0000256" key="2">
    <source>
        <dbReference type="ARBA" id="ARBA00022741"/>
    </source>
</evidence>
<dbReference type="GO" id="GO:0003689">
    <property type="term" value="F:DNA clamp loader activity"/>
    <property type="evidence" value="ECO:0007669"/>
    <property type="project" value="TreeGrafter"/>
</dbReference>
<dbReference type="SUPFAM" id="SSF48019">
    <property type="entry name" value="post-AAA+ oligomerization domain-like"/>
    <property type="match status" value="1"/>
</dbReference>
<protein>
    <recommendedName>
        <fullName evidence="4">AAA+ ATPase domain-containing protein</fullName>
    </recommendedName>
</protein>
<dbReference type="InterPro" id="IPR027417">
    <property type="entry name" value="P-loop_NTPase"/>
</dbReference>
<dbReference type="InterPro" id="IPR047854">
    <property type="entry name" value="RFC_lid"/>
</dbReference>
<dbReference type="GO" id="GO:0006261">
    <property type="term" value="P:DNA-templated DNA replication"/>
    <property type="evidence" value="ECO:0007669"/>
    <property type="project" value="TreeGrafter"/>
</dbReference>
<name>A0A6C0HV92_9ZZZZ</name>
<dbReference type="GO" id="GO:0005524">
    <property type="term" value="F:ATP binding"/>
    <property type="evidence" value="ECO:0007669"/>
    <property type="project" value="UniProtKB-KW"/>
</dbReference>
<dbReference type="InterPro" id="IPR008921">
    <property type="entry name" value="DNA_pol3_clamp-load_cplx_C"/>
</dbReference>
<dbReference type="PANTHER" id="PTHR11669:SF9">
    <property type="entry name" value="REPLICATION FACTOR C SUBUNIT 5"/>
    <property type="match status" value="1"/>
</dbReference>
<dbReference type="InterPro" id="IPR003959">
    <property type="entry name" value="ATPase_AAA_core"/>
</dbReference>